<name>A0A811MWS4_9POAL</name>
<protein>
    <submittedName>
        <fullName evidence="2">Uncharacterized protein</fullName>
    </submittedName>
</protein>
<dbReference type="OrthoDB" id="629501at2759"/>
<accession>A0A811MWS4</accession>
<comment type="caution">
    <text evidence="2">The sequence shown here is derived from an EMBL/GenBank/DDBJ whole genome shotgun (WGS) entry which is preliminary data.</text>
</comment>
<dbReference type="PANTHER" id="PTHR10315">
    <property type="entry name" value="E3 UBIQUITIN PROTEIN LIGASE SIAH"/>
    <property type="match status" value="1"/>
</dbReference>
<dbReference type="Proteomes" id="UP000604825">
    <property type="component" value="Unassembled WGS sequence"/>
</dbReference>
<feature type="region of interest" description="Disordered" evidence="1">
    <location>
        <begin position="95"/>
        <end position="131"/>
    </location>
</feature>
<evidence type="ECO:0000313" key="2">
    <source>
        <dbReference type="EMBL" id="CAD6213807.1"/>
    </source>
</evidence>
<keyword evidence="3" id="KW-1185">Reference proteome</keyword>
<dbReference type="EMBL" id="CAJGYO010000002">
    <property type="protein sequence ID" value="CAD6213807.1"/>
    <property type="molecule type" value="Genomic_DNA"/>
</dbReference>
<dbReference type="InterPro" id="IPR052088">
    <property type="entry name" value="E3_ubiquitin-ligase_SINA"/>
</dbReference>
<reference evidence="2" key="1">
    <citation type="submission" date="2020-10" db="EMBL/GenBank/DDBJ databases">
        <authorList>
            <person name="Han B."/>
            <person name="Lu T."/>
            <person name="Zhao Q."/>
            <person name="Huang X."/>
            <person name="Zhao Y."/>
        </authorList>
    </citation>
    <scope>NUCLEOTIDE SEQUENCE</scope>
</reference>
<gene>
    <name evidence="2" type="ORF">NCGR_LOCUS9323</name>
</gene>
<dbReference type="GO" id="GO:0061630">
    <property type="term" value="F:ubiquitin protein ligase activity"/>
    <property type="evidence" value="ECO:0007669"/>
    <property type="project" value="TreeGrafter"/>
</dbReference>
<evidence type="ECO:0000256" key="1">
    <source>
        <dbReference type="SAM" id="MobiDB-lite"/>
    </source>
</evidence>
<dbReference type="SUPFAM" id="SSF49599">
    <property type="entry name" value="TRAF domain-like"/>
    <property type="match status" value="1"/>
</dbReference>
<evidence type="ECO:0000313" key="3">
    <source>
        <dbReference type="Proteomes" id="UP000604825"/>
    </source>
</evidence>
<dbReference type="GO" id="GO:0005737">
    <property type="term" value="C:cytoplasm"/>
    <property type="evidence" value="ECO:0007669"/>
    <property type="project" value="TreeGrafter"/>
</dbReference>
<sequence length="283" mass="30353">MELKGETTMMDGVRMKMGALDCPICHKPLGPRIYQTQNLRLNVYSNTYRSVPWGTCSANHAAVSSARSALPHYAPEPSSRAALAWSASSKPLRFPVASPRTDAPRRCPTSTGESTRRRASTGHASARSPAGCGFTGPAAALRDHFTGHHKWLSTAFEYYAQFDLRLQPGPHVLHAKDGSSIFLVNLVPAAEPLGHAISLVSVQPEVSTDANKSMFGLSLMFSCFTGHHQVLRMEDVMSSSLADGLPKDVVCFVPRASRDDHAVVSITGVGPAGSPVGRDYPGI</sequence>
<organism evidence="2 3">
    <name type="scientific">Miscanthus lutarioriparius</name>
    <dbReference type="NCBI Taxonomy" id="422564"/>
    <lineage>
        <taxon>Eukaryota</taxon>
        <taxon>Viridiplantae</taxon>
        <taxon>Streptophyta</taxon>
        <taxon>Embryophyta</taxon>
        <taxon>Tracheophyta</taxon>
        <taxon>Spermatophyta</taxon>
        <taxon>Magnoliopsida</taxon>
        <taxon>Liliopsida</taxon>
        <taxon>Poales</taxon>
        <taxon>Poaceae</taxon>
        <taxon>PACMAD clade</taxon>
        <taxon>Panicoideae</taxon>
        <taxon>Andropogonodae</taxon>
        <taxon>Andropogoneae</taxon>
        <taxon>Saccharinae</taxon>
        <taxon>Miscanthus</taxon>
    </lineage>
</organism>
<proteinExistence type="predicted"/>
<dbReference type="AlphaFoldDB" id="A0A811MWS4"/>
<dbReference type="PANTHER" id="PTHR10315:SF83">
    <property type="entry name" value="RING-TYPE E3 UBIQUITIN TRANSFERASE"/>
    <property type="match status" value="1"/>
</dbReference>